<evidence type="ECO:0000313" key="1">
    <source>
        <dbReference type="EMBL" id="CAF1025833.1"/>
    </source>
</evidence>
<reference evidence="1" key="1">
    <citation type="submission" date="2021-02" db="EMBL/GenBank/DDBJ databases">
        <authorList>
            <person name="Nowell W R."/>
        </authorList>
    </citation>
    <scope>NUCLEOTIDE SEQUENCE</scope>
</reference>
<evidence type="ECO:0000313" key="2">
    <source>
        <dbReference type="EMBL" id="CAF1026905.1"/>
    </source>
</evidence>
<dbReference type="Proteomes" id="UP000663881">
    <property type="component" value="Unassembled WGS sequence"/>
</dbReference>
<evidence type="ECO:0000313" key="5">
    <source>
        <dbReference type="Proteomes" id="UP000663845"/>
    </source>
</evidence>
<dbReference type="EMBL" id="CAJOAY010000408">
    <property type="protein sequence ID" value="CAF3657667.1"/>
    <property type="molecule type" value="Genomic_DNA"/>
</dbReference>
<dbReference type="Proteomes" id="UP000663844">
    <property type="component" value="Unassembled WGS sequence"/>
</dbReference>
<dbReference type="EMBL" id="CAJOAZ010001467">
    <property type="protein sequence ID" value="CAF3818804.1"/>
    <property type="molecule type" value="Genomic_DNA"/>
</dbReference>
<dbReference type="EMBL" id="CAJNOG010000161">
    <property type="protein sequence ID" value="CAF1025833.1"/>
    <property type="molecule type" value="Genomic_DNA"/>
</dbReference>
<accession>A0A814INA2</accession>
<organism evidence="1 5">
    <name type="scientific">Adineta steineri</name>
    <dbReference type="NCBI Taxonomy" id="433720"/>
    <lineage>
        <taxon>Eukaryota</taxon>
        <taxon>Metazoa</taxon>
        <taxon>Spiralia</taxon>
        <taxon>Gnathifera</taxon>
        <taxon>Rotifera</taxon>
        <taxon>Eurotatoria</taxon>
        <taxon>Bdelloidea</taxon>
        <taxon>Adinetida</taxon>
        <taxon>Adinetidae</taxon>
        <taxon>Adineta</taxon>
    </lineage>
</organism>
<protein>
    <submittedName>
        <fullName evidence="1">Uncharacterized protein</fullName>
    </submittedName>
</protein>
<dbReference type="Proteomes" id="UP000663845">
    <property type="component" value="Unassembled WGS sequence"/>
</dbReference>
<proteinExistence type="predicted"/>
<name>A0A814INA2_9BILA</name>
<sequence>MSTPDGNLLCLINDAKLKFNQYAETQTNFQAPQAHISIESEKNDTTKVHIDVEYNGIQYHFESVEEKDINNIYQYLNSQHSVRAKYASGNTPSLKDTTARIHTLINRFKDKNSRLYLYSGFTVSDSQTDMFLGCANLGSGSEPGTSEMAFLNRQDCWSHPIDITSTDTLTDMKNLNKKIYSGIGTVEVCTLLQYGARLKQDGYTIDGHPLKSIVATARLDNEGSWKSCAKAGMTLYDVGVVDHYGSKIRYQLQKIM</sequence>
<comment type="caution">
    <text evidence="1">The sequence shown here is derived from an EMBL/GenBank/DDBJ whole genome shotgun (WGS) entry which is preliminary data.</text>
</comment>
<evidence type="ECO:0000313" key="4">
    <source>
        <dbReference type="EMBL" id="CAF3818804.1"/>
    </source>
</evidence>
<evidence type="ECO:0000313" key="3">
    <source>
        <dbReference type="EMBL" id="CAF3657667.1"/>
    </source>
</evidence>
<dbReference type="Proteomes" id="UP000663891">
    <property type="component" value="Unassembled WGS sequence"/>
</dbReference>
<dbReference type="Gene3D" id="3.40.630.30">
    <property type="match status" value="1"/>
</dbReference>
<gene>
    <name evidence="1" type="ORF">JYZ213_LOCUS17324</name>
    <name evidence="3" type="ORF">OKA104_LOCUS9573</name>
    <name evidence="4" type="ORF">OXD698_LOCUS19308</name>
    <name evidence="2" type="ORF">VCS650_LOCUS16110</name>
</gene>
<dbReference type="OrthoDB" id="9978915at2759"/>
<dbReference type="EMBL" id="CAJNON010000142">
    <property type="protein sequence ID" value="CAF1026905.1"/>
    <property type="molecule type" value="Genomic_DNA"/>
</dbReference>
<dbReference type="AlphaFoldDB" id="A0A814INA2"/>